<gene>
    <name evidence="1" type="ORF">LMG23994_01715</name>
</gene>
<accession>A0ABM8WR02</accession>
<name>A0ABM8WR02_9BURK</name>
<protein>
    <submittedName>
        <fullName evidence="1">Uncharacterized protein</fullName>
    </submittedName>
</protein>
<organism evidence="1 2">
    <name type="scientific">Cupriavidus pinatubonensis</name>
    <dbReference type="NCBI Taxonomy" id="248026"/>
    <lineage>
        <taxon>Bacteria</taxon>
        <taxon>Pseudomonadati</taxon>
        <taxon>Pseudomonadota</taxon>
        <taxon>Betaproteobacteria</taxon>
        <taxon>Burkholderiales</taxon>
        <taxon>Burkholderiaceae</taxon>
        <taxon>Cupriavidus</taxon>
    </lineage>
</organism>
<proteinExistence type="predicted"/>
<evidence type="ECO:0000313" key="1">
    <source>
        <dbReference type="EMBL" id="CAG9169891.1"/>
    </source>
</evidence>
<reference evidence="1 2" key="1">
    <citation type="submission" date="2021-08" db="EMBL/GenBank/DDBJ databases">
        <authorList>
            <person name="Peeters C."/>
        </authorList>
    </citation>
    <scope>NUCLEOTIDE SEQUENCE [LARGE SCALE GENOMIC DNA]</scope>
    <source>
        <strain evidence="1 2">LMG 23994</strain>
    </source>
</reference>
<evidence type="ECO:0000313" key="2">
    <source>
        <dbReference type="Proteomes" id="UP000701702"/>
    </source>
</evidence>
<dbReference type="EMBL" id="CAJZAF010000007">
    <property type="protein sequence ID" value="CAG9169891.1"/>
    <property type="molecule type" value="Genomic_DNA"/>
</dbReference>
<comment type="caution">
    <text evidence="1">The sequence shown here is derived from an EMBL/GenBank/DDBJ whole genome shotgun (WGS) entry which is preliminary data.</text>
</comment>
<sequence>MAILSVPFELYVRWKLPPVSVVEEDLADAEYQCQVYDRAGTKVCEISTTMLGSGIMPRCGQSAIISLAVI</sequence>
<keyword evidence="2" id="KW-1185">Reference proteome</keyword>
<dbReference type="Proteomes" id="UP000701702">
    <property type="component" value="Unassembled WGS sequence"/>
</dbReference>